<proteinExistence type="predicted"/>
<evidence type="ECO:0000313" key="1">
    <source>
        <dbReference type="EMBL" id="QJI02165.1"/>
    </source>
</evidence>
<accession>A0A6M3XW35</accession>
<dbReference type="AlphaFoldDB" id="A0A6M3XW35"/>
<protein>
    <submittedName>
        <fullName evidence="1">Uncharacterized protein</fullName>
    </submittedName>
</protein>
<sequence>MLEVFTELIRAIIKVATTNGVSETELLAKITAEPADIIKAQDAAEAAEEKDFSSRPIDKS</sequence>
<dbReference type="EMBL" id="MT144979">
    <property type="protein sequence ID" value="QJI02165.1"/>
    <property type="molecule type" value="Genomic_DNA"/>
</dbReference>
<organism evidence="1">
    <name type="scientific">viral metagenome</name>
    <dbReference type="NCBI Taxonomy" id="1070528"/>
    <lineage>
        <taxon>unclassified sequences</taxon>
        <taxon>metagenomes</taxon>
        <taxon>organismal metagenomes</taxon>
    </lineage>
</organism>
<reference evidence="1" key="1">
    <citation type="submission" date="2020-03" db="EMBL/GenBank/DDBJ databases">
        <title>The deep terrestrial virosphere.</title>
        <authorList>
            <person name="Holmfeldt K."/>
            <person name="Nilsson E."/>
            <person name="Simone D."/>
            <person name="Lopez-Fernandez M."/>
            <person name="Wu X."/>
            <person name="de Brujin I."/>
            <person name="Lundin D."/>
            <person name="Andersson A."/>
            <person name="Bertilsson S."/>
            <person name="Dopson M."/>
        </authorList>
    </citation>
    <scope>NUCLEOTIDE SEQUENCE</scope>
    <source>
        <strain evidence="1">TM448B02983</strain>
    </source>
</reference>
<gene>
    <name evidence="1" type="ORF">TM448B02983_0006</name>
</gene>
<name>A0A6M3XW35_9ZZZZ</name>